<proteinExistence type="predicted"/>
<dbReference type="AlphaFoldDB" id="A0A833YPL8"/>
<reference evidence="1 2" key="1">
    <citation type="journal article" date="2020" name="Nature">
        <title>Six reference-quality genomes reveal evolution of bat adaptations.</title>
        <authorList>
            <person name="Jebb D."/>
            <person name="Huang Z."/>
            <person name="Pippel M."/>
            <person name="Hughes G.M."/>
            <person name="Lavrichenko K."/>
            <person name="Devanna P."/>
            <person name="Winkler S."/>
            <person name="Jermiin L.S."/>
            <person name="Skirmuntt E.C."/>
            <person name="Katzourakis A."/>
            <person name="Burkitt-Gray L."/>
            <person name="Ray D.A."/>
            <person name="Sullivan K.A.M."/>
            <person name="Roscito J.G."/>
            <person name="Kirilenko B.M."/>
            <person name="Davalos L.M."/>
            <person name="Corthals A.P."/>
            <person name="Power M.L."/>
            <person name="Jones G."/>
            <person name="Ransome R.D."/>
            <person name="Dechmann D.K.N."/>
            <person name="Locatelli A.G."/>
            <person name="Puechmaille S.J."/>
            <person name="Fedrigo O."/>
            <person name="Jarvis E.D."/>
            <person name="Hiller M."/>
            <person name="Vernes S.C."/>
            <person name="Myers E.W."/>
            <person name="Teeling E.C."/>
        </authorList>
    </citation>
    <scope>NUCLEOTIDE SEQUENCE [LARGE SCALE GENOMIC DNA]</scope>
    <source>
        <strain evidence="1">Bat1K_MPI-CBG_1</strain>
    </source>
</reference>
<dbReference type="EMBL" id="JABVXQ010000014">
    <property type="protein sequence ID" value="KAF6078374.1"/>
    <property type="molecule type" value="Genomic_DNA"/>
</dbReference>
<organism evidence="1 2">
    <name type="scientific">Phyllostomus discolor</name>
    <name type="common">pale spear-nosed bat</name>
    <dbReference type="NCBI Taxonomy" id="89673"/>
    <lineage>
        <taxon>Eukaryota</taxon>
        <taxon>Metazoa</taxon>
        <taxon>Chordata</taxon>
        <taxon>Craniata</taxon>
        <taxon>Vertebrata</taxon>
        <taxon>Euteleostomi</taxon>
        <taxon>Mammalia</taxon>
        <taxon>Eutheria</taxon>
        <taxon>Laurasiatheria</taxon>
        <taxon>Chiroptera</taxon>
        <taxon>Yangochiroptera</taxon>
        <taxon>Phyllostomidae</taxon>
        <taxon>Phyllostominae</taxon>
        <taxon>Phyllostomus</taxon>
    </lineage>
</organism>
<dbReference type="Proteomes" id="UP000664940">
    <property type="component" value="Unassembled WGS sequence"/>
</dbReference>
<protein>
    <submittedName>
        <fullName evidence="1">Uncharacterized protein</fullName>
    </submittedName>
</protein>
<comment type="caution">
    <text evidence="1">The sequence shown here is derived from an EMBL/GenBank/DDBJ whole genome shotgun (WGS) entry which is preliminary data.</text>
</comment>
<evidence type="ECO:0000313" key="2">
    <source>
        <dbReference type="Proteomes" id="UP000664940"/>
    </source>
</evidence>
<name>A0A833YPL8_9CHIR</name>
<evidence type="ECO:0000313" key="1">
    <source>
        <dbReference type="EMBL" id="KAF6078374.1"/>
    </source>
</evidence>
<accession>A0A833YPL8</accession>
<sequence>MRSWAGTCVCMHEDRVASTEMGPRAGLGGWIGVGWDSRWDRQGRERVLLHSPCWTSHELNVYEAPAETRNQTNLGVGRAEGWFQDWSPRSSSEIPDLPFTPPFLWAMHTLRSWSPGVGRPALGSGANLA</sequence>
<gene>
    <name evidence="1" type="ORF">HJG60_009218</name>
</gene>